<keyword evidence="3" id="KW-1185">Reference proteome</keyword>
<dbReference type="Proteomes" id="UP000439903">
    <property type="component" value="Unassembled WGS sequence"/>
</dbReference>
<protein>
    <submittedName>
        <fullName evidence="2">Uncharacterized protein</fullName>
    </submittedName>
</protein>
<feature type="compositionally biased region" description="Polar residues" evidence="1">
    <location>
        <begin position="34"/>
        <end position="54"/>
    </location>
</feature>
<feature type="region of interest" description="Disordered" evidence="1">
    <location>
        <begin position="27"/>
        <end position="54"/>
    </location>
</feature>
<dbReference type="AlphaFoldDB" id="A0A8H3XJB5"/>
<evidence type="ECO:0000313" key="2">
    <source>
        <dbReference type="EMBL" id="KAF0466790.1"/>
    </source>
</evidence>
<proteinExistence type="predicted"/>
<sequence>MRYCLHIQESQDHIYNDLKISDLPRLSEADNSKELPNSSLLNRNDTKNGTQTPSHQITRNTFFAQFTASETHESIFKAFSENLTGLDDVKYFKEFISLFEEYKEHEKNNVYS</sequence>
<name>A0A8H3XJB5_GIGMA</name>
<reference evidence="2 3" key="1">
    <citation type="journal article" date="2019" name="Environ. Microbiol.">
        <title>At the nexus of three kingdoms: the genome of the mycorrhizal fungus Gigaspora margarita provides insights into plant, endobacterial and fungal interactions.</title>
        <authorList>
            <person name="Venice F."/>
            <person name="Ghignone S."/>
            <person name="Salvioli di Fossalunga A."/>
            <person name="Amselem J."/>
            <person name="Novero M."/>
            <person name="Xianan X."/>
            <person name="Sedzielewska Toro K."/>
            <person name="Morin E."/>
            <person name="Lipzen A."/>
            <person name="Grigoriev I.V."/>
            <person name="Henrissat B."/>
            <person name="Martin F.M."/>
            <person name="Bonfante P."/>
        </authorList>
    </citation>
    <scope>NUCLEOTIDE SEQUENCE [LARGE SCALE GENOMIC DNA]</scope>
    <source>
        <strain evidence="2 3">BEG34</strain>
    </source>
</reference>
<evidence type="ECO:0000256" key="1">
    <source>
        <dbReference type="SAM" id="MobiDB-lite"/>
    </source>
</evidence>
<evidence type="ECO:0000313" key="3">
    <source>
        <dbReference type="Proteomes" id="UP000439903"/>
    </source>
</evidence>
<comment type="caution">
    <text evidence="2">The sequence shown here is derived from an EMBL/GenBank/DDBJ whole genome shotgun (WGS) entry which is preliminary data.</text>
</comment>
<gene>
    <name evidence="2" type="ORF">F8M41_026081</name>
</gene>
<dbReference type="EMBL" id="WTPW01000960">
    <property type="protein sequence ID" value="KAF0466790.1"/>
    <property type="molecule type" value="Genomic_DNA"/>
</dbReference>
<organism evidence="2 3">
    <name type="scientific">Gigaspora margarita</name>
    <dbReference type="NCBI Taxonomy" id="4874"/>
    <lineage>
        <taxon>Eukaryota</taxon>
        <taxon>Fungi</taxon>
        <taxon>Fungi incertae sedis</taxon>
        <taxon>Mucoromycota</taxon>
        <taxon>Glomeromycotina</taxon>
        <taxon>Glomeromycetes</taxon>
        <taxon>Diversisporales</taxon>
        <taxon>Gigasporaceae</taxon>
        <taxon>Gigaspora</taxon>
    </lineage>
</organism>
<accession>A0A8H3XJB5</accession>